<keyword evidence="8" id="KW-1185">Reference proteome</keyword>
<dbReference type="PANTHER" id="PTHR42813:SF3">
    <property type="entry name" value="GLUTATHIONE-INDEPENDENT FORMALDEHYDE DEHYDROGENASE"/>
    <property type="match status" value="1"/>
</dbReference>
<dbReference type="Proteomes" id="UP001610335">
    <property type="component" value="Unassembled WGS sequence"/>
</dbReference>
<keyword evidence="3" id="KW-0479">Metal-binding</keyword>
<dbReference type="InterPro" id="IPR011032">
    <property type="entry name" value="GroES-like_sf"/>
</dbReference>
<evidence type="ECO:0000256" key="1">
    <source>
        <dbReference type="ARBA" id="ARBA00001947"/>
    </source>
</evidence>
<dbReference type="EMBL" id="JBFXLS010000011">
    <property type="protein sequence ID" value="KAL2830904.1"/>
    <property type="molecule type" value="Genomic_DNA"/>
</dbReference>
<keyword evidence="5" id="KW-0520">NAD</keyword>
<feature type="domain" description="Alcohol dehydrogenase-like N-terminal" evidence="6">
    <location>
        <begin position="34"/>
        <end position="148"/>
    </location>
</feature>
<name>A0ABR4IT18_9EURO</name>
<organism evidence="7 8">
    <name type="scientific">Aspergillus cavernicola</name>
    <dbReference type="NCBI Taxonomy" id="176166"/>
    <lineage>
        <taxon>Eukaryota</taxon>
        <taxon>Fungi</taxon>
        <taxon>Dikarya</taxon>
        <taxon>Ascomycota</taxon>
        <taxon>Pezizomycotina</taxon>
        <taxon>Eurotiomycetes</taxon>
        <taxon>Eurotiomycetidae</taxon>
        <taxon>Eurotiales</taxon>
        <taxon>Aspergillaceae</taxon>
        <taxon>Aspergillus</taxon>
        <taxon>Aspergillus subgen. Nidulantes</taxon>
    </lineage>
</organism>
<protein>
    <submittedName>
        <fullName evidence="7">Chaperonin 10-like protein</fullName>
    </submittedName>
</protein>
<evidence type="ECO:0000256" key="5">
    <source>
        <dbReference type="ARBA" id="ARBA00023027"/>
    </source>
</evidence>
<dbReference type="Gene3D" id="3.40.50.720">
    <property type="entry name" value="NAD(P)-binding Rossmann-like Domain"/>
    <property type="match status" value="1"/>
</dbReference>
<dbReference type="InterPro" id="IPR036291">
    <property type="entry name" value="NAD(P)-bd_dom_sf"/>
</dbReference>
<comment type="caution">
    <text evidence="7">The sequence shown here is derived from an EMBL/GenBank/DDBJ whole genome shotgun (WGS) entry which is preliminary data.</text>
</comment>
<sequence length="391" mass="42201">MSQAQDESMKAIVWEGKPFQMALKNQPIPHIIDANDIVIRITTAAVCGTDLHMYRGLFGSKTPPWIMGHEGLGTIVEVGEGVKSLKVGDRVLAPGAIVCGYCDNCLRGCLTYCLTFNPPTVLDFPGFGDDFGPNLGGTQAEYIRVPFADSSCRKLPPTTEHDLDYIILTDIFPTAWHALDCSGFKPGDTVTVFGAGPVGLLCAYSAILRGATAVYSVDYVPSRLEKAASIGAIPIDFTKEDPVEQILKHEPQGVRRCCDCVGFECVNNKLEPEANTVLNNCIKLTEPTGGIGLTGVYPPSTGPTAGAPLATDKQGVFPVLIGHFWFKGLSIQGGVAEIQRLQPILQKLIESGKAKPSFIIDEVLYSLDEVPRAYERFASHKIGKPVIQFNS</sequence>
<dbReference type="SUPFAM" id="SSF50129">
    <property type="entry name" value="GroES-like"/>
    <property type="match status" value="1"/>
</dbReference>
<evidence type="ECO:0000256" key="2">
    <source>
        <dbReference type="ARBA" id="ARBA00008072"/>
    </source>
</evidence>
<evidence type="ECO:0000256" key="4">
    <source>
        <dbReference type="ARBA" id="ARBA00022833"/>
    </source>
</evidence>
<dbReference type="CDD" id="cd08282">
    <property type="entry name" value="PFDH_like"/>
    <property type="match status" value="1"/>
</dbReference>
<gene>
    <name evidence="7" type="ORF">BDW59DRAFT_177593</name>
</gene>
<accession>A0ABR4IT18</accession>
<comment type="similarity">
    <text evidence="2">Belongs to the zinc-containing alcohol dehydrogenase family.</text>
</comment>
<evidence type="ECO:0000259" key="6">
    <source>
        <dbReference type="Pfam" id="PF08240"/>
    </source>
</evidence>
<evidence type="ECO:0000313" key="8">
    <source>
        <dbReference type="Proteomes" id="UP001610335"/>
    </source>
</evidence>
<evidence type="ECO:0000256" key="3">
    <source>
        <dbReference type="ARBA" id="ARBA00022723"/>
    </source>
</evidence>
<dbReference type="InterPro" id="IPR013154">
    <property type="entry name" value="ADH-like_N"/>
</dbReference>
<dbReference type="Gene3D" id="3.90.180.10">
    <property type="entry name" value="Medium-chain alcohol dehydrogenases, catalytic domain"/>
    <property type="match status" value="1"/>
</dbReference>
<comment type="cofactor">
    <cofactor evidence="1">
        <name>Zn(2+)</name>
        <dbReference type="ChEBI" id="CHEBI:29105"/>
    </cofactor>
</comment>
<dbReference type="SUPFAM" id="SSF51735">
    <property type="entry name" value="NAD(P)-binding Rossmann-fold domains"/>
    <property type="match status" value="1"/>
</dbReference>
<keyword evidence="4" id="KW-0862">Zinc</keyword>
<evidence type="ECO:0000313" key="7">
    <source>
        <dbReference type="EMBL" id="KAL2830904.1"/>
    </source>
</evidence>
<reference evidence="7 8" key="1">
    <citation type="submission" date="2024-07" db="EMBL/GenBank/DDBJ databases">
        <title>Section-level genome sequencing and comparative genomics of Aspergillus sections Usti and Cavernicolus.</title>
        <authorList>
            <consortium name="Lawrence Berkeley National Laboratory"/>
            <person name="Nybo J.L."/>
            <person name="Vesth T.C."/>
            <person name="Theobald S."/>
            <person name="Frisvad J.C."/>
            <person name="Larsen T.O."/>
            <person name="Kjaerboelling I."/>
            <person name="Rothschild-Mancinelli K."/>
            <person name="Lyhne E.K."/>
            <person name="Kogle M.E."/>
            <person name="Barry K."/>
            <person name="Clum A."/>
            <person name="Na H."/>
            <person name="Ledsgaard L."/>
            <person name="Lin J."/>
            <person name="Lipzen A."/>
            <person name="Kuo A."/>
            <person name="Riley R."/>
            <person name="Mondo S."/>
            <person name="LaButti K."/>
            <person name="Haridas S."/>
            <person name="Pangalinan J."/>
            <person name="Salamov A.A."/>
            <person name="Simmons B.A."/>
            <person name="Magnuson J.K."/>
            <person name="Chen J."/>
            <person name="Drula E."/>
            <person name="Henrissat B."/>
            <person name="Wiebenga A."/>
            <person name="Lubbers R.J."/>
            <person name="Gomes A.C."/>
            <person name="Makela M.R."/>
            <person name="Stajich J."/>
            <person name="Grigoriev I.V."/>
            <person name="Mortensen U.H."/>
            <person name="De vries R.P."/>
            <person name="Baker S.E."/>
            <person name="Andersen M.R."/>
        </authorList>
    </citation>
    <scope>NUCLEOTIDE SEQUENCE [LARGE SCALE GENOMIC DNA]</scope>
    <source>
        <strain evidence="7 8">CBS 600.67</strain>
    </source>
</reference>
<dbReference type="PANTHER" id="PTHR42813">
    <property type="entry name" value="ZINC-TYPE ALCOHOL DEHYDROGENASE-LIKE"/>
    <property type="match status" value="1"/>
</dbReference>
<proteinExistence type="inferred from homology"/>
<dbReference type="Pfam" id="PF08240">
    <property type="entry name" value="ADH_N"/>
    <property type="match status" value="1"/>
</dbReference>